<evidence type="ECO:0000256" key="9">
    <source>
        <dbReference type="ARBA" id="ARBA00022679"/>
    </source>
</evidence>
<dbReference type="GO" id="GO:0005829">
    <property type="term" value="C:cytosol"/>
    <property type="evidence" value="ECO:0007669"/>
    <property type="project" value="TreeGrafter"/>
</dbReference>
<evidence type="ECO:0000256" key="10">
    <source>
        <dbReference type="ARBA" id="ARBA00022741"/>
    </source>
</evidence>
<dbReference type="InterPro" id="IPR001341">
    <property type="entry name" value="Asp_kinase"/>
</dbReference>
<dbReference type="UniPathway" id="UPA00050">
    <property type="reaction ID" value="UER00461"/>
</dbReference>
<evidence type="ECO:0000256" key="11">
    <source>
        <dbReference type="ARBA" id="ARBA00022777"/>
    </source>
</evidence>
<dbReference type="PROSITE" id="PS00324">
    <property type="entry name" value="ASPARTOKINASE"/>
    <property type="match status" value="1"/>
</dbReference>
<keyword evidence="13" id="KW-0220">Diaminopimelate biosynthesis</keyword>
<dbReference type="OrthoDB" id="9799110at2"/>
<sequence length="438" mass="45786">MGTETWIPDAAVRRRPRESLVVQKFGGSSVADPVSIRRVAQRILEARAAGRRVVVVVSAMGDTTDELLDLANGVTSFPSARELDVLLSAGERISTALLALALTDLGVTARAFTGPEAGLVTDGTHGRAHLVDVNPRRVRSFLRQDGIAVVAGFQGQSLTTKEVTTLGRGGSDITAVALAAALGAAECEIYTDVAGVYTADPRVVPAARKIPSLTSGEMLELAAAGAKVLHPRCVEYARRFGVVLHVRSSFTQQPGTLVLPDPANGPGEPPPLERPIVTGVTADANQAKVTLAGVPDAAGAAARIFRLVARAGARVEMIVQNAATVGSGRTDISFTVPAEDVPAVVERLRAARGQVGFLEVDHDEDVALLSVRGFGMRQGHQVFPRVLAALGRAGVNVEMISASEFRISVVVRADALARAEDAVSEAFSAAWAEVPALV</sequence>
<dbReference type="PANTHER" id="PTHR21499:SF3">
    <property type="entry name" value="ASPARTOKINASE"/>
    <property type="match status" value="1"/>
</dbReference>
<evidence type="ECO:0000256" key="8">
    <source>
        <dbReference type="ARBA" id="ARBA00022605"/>
    </source>
</evidence>
<feature type="binding site" evidence="16">
    <location>
        <position position="197"/>
    </location>
    <ligand>
        <name>ATP</name>
        <dbReference type="ChEBI" id="CHEBI:30616"/>
    </ligand>
</feature>
<dbReference type="GO" id="GO:0009090">
    <property type="term" value="P:homoserine biosynthetic process"/>
    <property type="evidence" value="ECO:0007669"/>
    <property type="project" value="TreeGrafter"/>
</dbReference>
<reference evidence="20 21" key="1">
    <citation type="submission" date="2019-10" db="EMBL/GenBank/DDBJ databases">
        <title>Georgenia wutianyii sp. nov. and Georgenia yuyongxinii sp. nov. isolated from plateau pika (Ochotona curzoniae) in the Qinghai-Tibet plateau of China.</title>
        <authorList>
            <person name="Tian Z."/>
        </authorList>
    </citation>
    <scope>NUCLEOTIDE SEQUENCE [LARGE SCALE GENOMIC DNA]</scope>
    <source>
        <strain evidence="20 21">DSM 21501</strain>
    </source>
</reference>
<dbReference type="UniPathway" id="UPA00034">
    <property type="reaction ID" value="UER00015"/>
</dbReference>
<dbReference type="RefSeq" id="WP_152202895.1">
    <property type="nucleotide sequence ID" value="NZ_VUKF01000019.1"/>
</dbReference>
<dbReference type="CDD" id="cd04261">
    <property type="entry name" value="AAK_AKii-LysC-BS"/>
    <property type="match status" value="1"/>
</dbReference>
<evidence type="ECO:0000256" key="12">
    <source>
        <dbReference type="ARBA" id="ARBA00022840"/>
    </source>
</evidence>
<dbReference type="EMBL" id="WHJE01000082">
    <property type="protein sequence ID" value="KAE8763289.1"/>
    <property type="molecule type" value="Genomic_DNA"/>
</dbReference>
<dbReference type="PANTHER" id="PTHR21499">
    <property type="entry name" value="ASPARTATE KINASE"/>
    <property type="match status" value="1"/>
</dbReference>
<dbReference type="NCBIfam" id="TIGR00657">
    <property type="entry name" value="asp_kinases"/>
    <property type="match status" value="1"/>
</dbReference>
<evidence type="ECO:0000256" key="14">
    <source>
        <dbReference type="ARBA" id="ARBA00023154"/>
    </source>
</evidence>
<dbReference type="Pfam" id="PF22468">
    <property type="entry name" value="ACT_9"/>
    <property type="match status" value="2"/>
</dbReference>
<evidence type="ECO:0000256" key="5">
    <source>
        <dbReference type="ARBA" id="ARBA00010122"/>
    </source>
</evidence>
<keyword evidence="14" id="KW-0457">Lysine biosynthesis</keyword>
<dbReference type="InterPro" id="IPR036393">
    <property type="entry name" value="AceGlu_kinase-like_sf"/>
</dbReference>
<evidence type="ECO:0000313" key="20">
    <source>
        <dbReference type="EMBL" id="KAE8763289.1"/>
    </source>
</evidence>
<dbReference type="UniPathway" id="UPA00051">
    <property type="reaction ID" value="UER00462"/>
</dbReference>
<dbReference type="CDD" id="cd04892">
    <property type="entry name" value="ACT_AK-like_2"/>
    <property type="match status" value="1"/>
</dbReference>
<comment type="pathway">
    <text evidence="4 18">Amino-acid biosynthesis; L-threonine biosynthesis; L-threonine from L-aspartate: step 1/5.</text>
</comment>
<feature type="binding site" evidence="16">
    <location>
        <begin position="24"/>
        <end position="27"/>
    </location>
    <ligand>
        <name>ATP</name>
        <dbReference type="ChEBI" id="CHEBI:30616"/>
    </ligand>
</feature>
<evidence type="ECO:0000256" key="3">
    <source>
        <dbReference type="ARBA" id="ARBA00004986"/>
    </source>
</evidence>
<feature type="binding site" evidence="16">
    <location>
        <position position="91"/>
    </location>
    <ligand>
        <name>substrate</name>
    </ligand>
</feature>
<dbReference type="CDD" id="cd04913">
    <property type="entry name" value="ACT_AKii-LysC-BS-like_1"/>
    <property type="match status" value="1"/>
</dbReference>
<evidence type="ECO:0000256" key="18">
    <source>
        <dbReference type="RuleBase" id="RU004249"/>
    </source>
</evidence>
<dbReference type="InterPro" id="IPR041740">
    <property type="entry name" value="AKii-LysC-BS"/>
</dbReference>
<feature type="binding site" evidence="16">
    <location>
        <begin position="227"/>
        <end position="228"/>
    </location>
    <ligand>
        <name>ATP</name>
        <dbReference type="ChEBI" id="CHEBI:30616"/>
    </ligand>
</feature>
<keyword evidence="9 17" id="KW-0808">Transferase</keyword>
<dbReference type="SUPFAM" id="SSF55021">
    <property type="entry name" value="ACT-like"/>
    <property type="match status" value="2"/>
</dbReference>
<name>A0A7J5ULN2_9MICO</name>
<feature type="binding site" evidence="16">
    <location>
        <position position="202"/>
    </location>
    <ligand>
        <name>ATP</name>
        <dbReference type="ChEBI" id="CHEBI:30616"/>
    </ligand>
</feature>
<dbReference type="NCBIfam" id="NF005154">
    <property type="entry name" value="PRK06635.1-2"/>
    <property type="match status" value="1"/>
</dbReference>
<evidence type="ECO:0000256" key="6">
    <source>
        <dbReference type="ARBA" id="ARBA00013059"/>
    </source>
</evidence>
<dbReference type="GO" id="GO:0004072">
    <property type="term" value="F:aspartate kinase activity"/>
    <property type="evidence" value="ECO:0007669"/>
    <property type="project" value="UniProtKB-EC"/>
</dbReference>
<dbReference type="EC" id="2.7.2.4" evidence="6 17"/>
<dbReference type="InterPro" id="IPR054352">
    <property type="entry name" value="ACT_Aspartokinase"/>
</dbReference>
<evidence type="ECO:0000256" key="15">
    <source>
        <dbReference type="ARBA" id="ARBA00047872"/>
    </source>
</evidence>
<accession>A0A7J5ULN2</accession>
<keyword evidence="10 16" id="KW-0547">Nucleotide-binding</keyword>
<proteinExistence type="inferred from homology"/>
<evidence type="ECO:0000256" key="13">
    <source>
        <dbReference type="ARBA" id="ARBA00022915"/>
    </source>
</evidence>
<evidence type="ECO:0000256" key="2">
    <source>
        <dbReference type="ARBA" id="ARBA00004766"/>
    </source>
</evidence>
<dbReference type="GO" id="GO:0019877">
    <property type="term" value="P:diaminopimelate biosynthetic process"/>
    <property type="evidence" value="ECO:0007669"/>
    <property type="project" value="UniProtKB-KW"/>
</dbReference>
<keyword evidence="12 16" id="KW-0067">ATP-binding</keyword>
<dbReference type="Gene3D" id="3.30.2130.10">
    <property type="entry name" value="VC0802-like"/>
    <property type="match status" value="1"/>
</dbReference>
<dbReference type="GO" id="GO:0009089">
    <property type="term" value="P:lysine biosynthetic process via diaminopimelate"/>
    <property type="evidence" value="ECO:0007669"/>
    <property type="project" value="UniProtKB-UniPathway"/>
</dbReference>
<dbReference type="InterPro" id="IPR002912">
    <property type="entry name" value="ACT_dom"/>
</dbReference>
<dbReference type="InterPro" id="IPR018042">
    <property type="entry name" value="Aspartate_kinase_CS"/>
</dbReference>
<comment type="function">
    <text evidence="1">Catalyzes the phosphorylation of the beta-carboxyl group of aspartic acid with ATP to yield 4-phospho-L-aspartate, which is involved in the branched biosynthetic pathway leading to the biosynthesis of amino acids lysine, threonine, isoleucine and methionine.</text>
</comment>
<dbReference type="AlphaFoldDB" id="A0A7J5ULN2"/>
<dbReference type="GO" id="GO:0009088">
    <property type="term" value="P:threonine biosynthetic process"/>
    <property type="evidence" value="ECO:0007669"/>
    <property type="project" value="UniProtKB-UniPathway"/>
</dbReference>
<dbReference type="InterPro" id="IPR001048">
    <property type="entry name" value="Asp/Glu/Uridylate_kinase"/>
</dbReference>
<evidence type="ECO:0000256" key="1">
    <source>
        <dbReference type="ARBA" id="ARBA00002843"/>
    </source>
</evidence>
<keyword evidence="21" id="KW-1185">Reference proteome</keyword>
<dbReference type="GO" id="GO:0005524">
    <property type="term" value="F:ATP binding"/>
    <property type="evidence" value="ECO:0007669"/>
    <property type="project" value="UniProtKB-KW"/>
</dbReference>
<evidence type="ECO:0000256" key="16">
    <source>
        <dbReference type="PIRSR" id="PIRSR000726-1"/>
    </source>
</evidence>
<gene>
    <name evidence="20" type="ORF">GB883_14945</name>
</gene>
<comment type="catalytic activity">
    <reaction evidence="15 17">
        <text>L-aspartate + ATP = 4-phospho-L-aspartate + ADP</text>
        <dbReference type="Rhea" id="RHEA:23776"/>
        <dbReference type="ChEBI" id="CHEBI:29991"/>
        <dbReference type="ChEBI" id="CHEBI:30616"/>
        <dbReference type="ChEBI" id="CHEBI:57535"/>
        <dbReference type="ChEBI" id="CHEBI:456216"/>
        <dbReference type="EC" id="2.7.2.4"/>
    </reaction>
</comment>
<comment type="pathway">
    <text evidence="3 18">Amino-acid biosynthesis; L-methionine biosynthesis via de novo pathway; L-homoserine from L-aspartate: step 1/3.</text>
</comment>
<dbReference type="Gene3D" id="3.40.1160.10">
    <property type="entry name" value="Acetylglutamate kinase-like"/>
    <property type="match status" value="1"/>
</dbReference>
<evidence type="ECO:0000256" key="4">
    <source>
        <dbReference type="ARBA" id="ARBA00005139"/>
    </source>
</evidence>
<feature type="binding site" evidence="16">
    <location>
        <begin position="191"/>
        <end position="192"/>
    </location>
    <ligand>
        <name>ATP</name>
        <dbReference type="ChEBI" id="CHEBI:30616"/>
    </ligand>
</feature>
<organism evidence="20 21">
    <name type="scientific">Georgenia thermotolerans</name>
    <dbReference type="NCBI Taxonomy" id="527326"/>
    <lineage>
        <taxon>Bacteria</taxon>
        <taxon>Bacillati</taxon>
        <taxon>Actinomycetota</taxon>
        <taxon>Actinomycetes</taxon>
        <taxon>Micrococcales</taxon>
        <taxon>Bogoriellaceae</taxon>
        <taxon>Georgenia</taxon>
    </lineage>
</organism>
<feature type="binding site" evidence="16">
    <location>
        <position position="64"/>
    </location>
    <ligand>
        <name>substrate</name>
    </ligand>
</feature>
<keyword evidence="8 18" id="KW-0028">Amino-acid biosynthesis</keyword>
<dbReference type="Pfam" id="PF00696">
    <property type="entry name" value="AA_kinase"/>
    <property type="match status" value="1"/>
</dbReference>
<keyword evidence="11 17" id="KW-0418">Kinase</keyword>
<dbReference type="Proteomes" id="UP000451860">
    <property type="component" value="Unassembled WGS sequence"/>
</dbReference>
<protein>
    <recommendedName>
        <fullName evidence="7 17">Aspartokinase</fullName>
        <ecNumber evidence="6 17">2.7.2.4</ecNumber>
    </recommendedName>
</protein>
<comment type="similarity">
    <text evidence="5 17">Belongs to the aspartokinase family.</text>
</comment>
<feature type="domain" description="ACT" evidence="19">
    <location>
        <begin position="289"/>
        <end position="371"/>
    </location>
</feature>
<dbReference type="NCBIfam" id="NF005155">
    <property type="entry name" value="PRK06635.1-4"/>
    <property type="match status" value="1"/>
</dbReference>
<dbReference type="PROSITE" id="PS51671">
    <property type="entry name" value="ACT"/>
    <property type="match status" value="1"/>
</dbReference>
<evidence type="ECO:0000256" key="7">
    <source>
        <dbReference type="ARBA" id="ARBA00016273"/>
    </source>
</evidence>
<evidence type="ECO:0000313" key="21">
    <source>
        <dbReference type="Proteomes" id="UP000451860"/>
    </source>
</evidence>
<dbReference type="FunFam" id="3.40.1160.10:FF:000002">
    <property type="entry name" value="Aspartokinase"/>
    <property type="match status" value="1"/>
</dbReference>
<dbReference type="InterPro" id="IPR045865">
    <property type="entry name" value="ACT-like_dom_sf"/>
</dbReference>
<evidence type="ECO:0000259" key="19">
    <source>
        <dbReference type="PROSITE" id="PS51671"/>
    </source>
</evidence>
<evidence type="ECO:0000256" key="17">
    <source>
        <dbReference type="RuleBase" id="RU003448"/>
    </source>
</evidence>
<dbReference type="PIRSF" id="PIRSF000726">
    <property type="entry name" value="Asp_kin"/>
    <property type="match status" value="1"/>
</dbReference>
<dbReference type="SUPFAM" id="SSF53633">
    <property type="entry name" value="Carbamate kinase-like"/>
    <property type="match status" value="1"/>
</dbReference>
<comment type="caution">
    <text evidence="20">The sequence shown here is derived from an EMBL/GenBank/DDBJ whole genome shotgun (WGS) entry which is preliminary data.</text>
</comment>
<dbReference type="InterPro" id="IPR005260">
    <property type="entry name" value="Asp_kin_monofn"/>
</dbReference>
<comment type="pathway">
    <text evidence="2 18">Amino-acid biosynthesis; L-lysine biosynthesis via DAP pathway; (S)-tetrahydrodipicolinate from L-aspartate: step 1/4.</text>
</comment>